<dbReference type="PANTHER" id="PTHR21087:SF16">
    <property type="entry name" value="SHIKIMATE KINASE 1, CHLOROPLASTIC"/>
    <property type="match status" value="1"/>
</dbReference>
<dbReference type="Pfam" id="PF01202">
    <property type="entry name" value="SKI"/>
    <property type="match status" value="1"/>
</dbReference>
<dbReference type="AlphaFoldDB" id="A0A6J6HDY3"/>
<dbReference type="PANTHER" id="PTHR21087">
    <property type="entry name" value="SHIKIMATE KINASE"/>
    <property type="match status" value="1"/>
</dbReference>
<dbReference type="GO" id="GO:0005829">
    <property type="term" value="C:cytosol"/>
    <property type="evidence" value="ECO:0007669"/>
    <property type="project" value="TreeGrafter"/>
</dbReference>
<evidence type="ECO:0000256" key="8">
    <source>
        <dbReference type="ARBA" id="ARBA00022840"/>
    </source>
</evidence>
<keyword evidence="6" id="KW-0547">Nucleotide-binding</keyword>
<dbReference type="HAMAP" id="MF_00109">
    <property type="entry name" value="Shikimate_kinase"/>
    <property type="match status" value="1"/>
</dbReference>
<dbReference type="UniPathway" id="UPA00053">
    <property type="reaction ID" value="UER00088"/>
</dbReference>
<evidence type="ECO:0000256" key="7">
    <source>
        <dbReference type="ARBA" id="ARBA00022777"/>
    </source>
</evidence>
<protein>
    <recommendedName>
        <fullName evidence="3">shikimate kinase</fullName>
        <ecNumber evidence="3">2.7.1.71</ecNumber>
    </recommendedName>
</protein>
<evidence type="ECO:0000256" key="6">
    <source>
        <dbReference type="ARBA" id="ARBA00022741"/>
    </source>
</evidence>
<proteinExistence type="inferred from homology"/>
<name>A0A6J6HDY3_9ZZZZ</name>
<dbReference type="InterPro" id="IPR031322">
    <property type="entry name" value="Shikimate/glucono_kinase"/>
</dbReference>
<dbReference type="PROSITE" id="PS01128">
    <property type="entry name" value="SHIKIMATE_KINASE"/>
    <property type="match status" value="1"/>
</dbReference>
<comment type="pathway">
    <text evidence="1">Metabolic intermediate biosynthesis; chorismate biosynthesis; chorismate from D-erythrose 4-phosphate and phosphoenolpyruvate: step 5/7.</text>
</comment>
<comment type="catalytic activity">
    <reaction evidence="10">
        <text>shikimate + ATP = 3-phosphoshikimate + ADP + H(+)</text>
        <dbReference type="Rhea" id="RHEA:13121"/>
        <dbReference type="ChEBI" id="CHEBI:15378"/>
        <dbReference type="ChEBI" id="CHEBI:30616"/>
        <dbReference type="ChEBI" id="CHEBI:36208"/>
        <dbReference type="ChEBI" id="CHEBI:145989"/>
        <dbReference type="ChEBI" id="CHEBI:456216"/>
        <dbReference type="EC" id="2.7.1.71"/>
    </reaction>
</comment>
<organism evidence="11">
    <name type="scientific">freshwater metagenome</name>
    <dbReference type="NCBI Taxonomy" id="449393"/>
    <lineage>
        <taxon>unclassified sequences</taxon>
        <taxon>metagenomes</taxon>
        <taxon>ecological metagenomes</taxon>
    </lineage>
</organism>
<evidence type="ECO:0000256" key="4">
    <source>
        <dbReference type="ARBA" id="ARBA00022605"/>
    </source>
</evidence>
<evidence type="ECO:0000256" key="1">
    <source>
        <dbReference type="ARBA" id="ARBA00004842"/>
    </source>
</evidence>
<dbReference type="SUPFAM" id="SSF52540">
    <property type="entry name" value="P-loop containing nucleoside triphosphate hydrolases"/>
    <property type="match status" value="1"/>
</dbReference>
<evidence type="ECO:0000256" key="2">
    <source>
        <dbReference type="ARBA" id="ARBA00006997"/>
    </source>
</evidence>
<keyword evidence="9" id="KW-0057">Aromatic amino acid biosynthesis</keyword>
<dbReference type="GO" id="GO:0004765">
    <property type="term" value="F:shikimate kinase activity"/>
    <property type="evidence" value="ECO:0007669"/>
    <property type="project" value="UniProtKB-EC"/>
</dbReference>
<dbReference type="GO" id="GO:0008652">
    <property type="term" value="P:amino acid biosynthetic process"/>
    <property type="evidence" value="ECO:0007669"/>
    <property type="project" value="UniProtKB-KW"/>
</dbReference>
<keyword evidence="8" id="KW-0067">ATP-binding</keyword>
<dbReference type="GO" id="GO:0005524">
    <property type="term" value="F:ATP binding"/>
    <property type="evidence" value="ECO:0007669"/>
    <property type="project" value="UniProtKB-KW"/>
</dbReference>
<keyword evidence="4" id="KW-0028">Amino-acid biosynthesis</keyword>
<dbReference type="EC" id="2.7.1.71" evidence="3"/>
<dbReference type="GO" id="GO:0009423">
    <property type="term" value="P:chorismate biosynthetic process"/>
    <property type="evidence" value="ECO:0007669"/>
    <property type="project" value="UniProtKB-UniPathway"/>
</dbReference>
<dbReference type="InterPro" id="IPR027417">
    <property type="entry name" value="P-loop_NTPase"/>
</dbReference>
<evidence type="ECO:0000256" key="9">
    <source>
        <dbReference type="ARBA" id="ARBA00023141"/>
    </source>
</evidence>
<dbReference type="EMBL" id="CAEZUW010000051">
    <property type="protein sequence ID" value="CAB4611140.1"/>
    <property type="molecule type" value="Genomic_DNA"/>
</dbReference>
<sequence length="169" mass="18293">MTNKPVVLVGPMGVGKTTVGKKLAKRLDLPFVDTDAVITKSHGEISLIFAERGEAAFREIESDTLVPLLAEPSVISTGGGAVLHERTREALAMATVVYLSTDGKHIASRLRGGNRPLIKNGITDWRQIYNSRKPLYEQVADITVDTSNSSLVQTIEAIVEGLKRRNANA</sequence>
<dbReference type="CDD" id="cd00464">
    <property type="entry name" value="SK"/>
    <property type="match status" value="1"/>
</dbReference>
<keyword evidence="7" id="KW-0418">Kinase</keyword>
<evidence type="ECO:0000256" key="3">
    <source>
        <dbReference type="ARBA" id="ARBA00012154"/>
    </source>
</evidence>
<dbReference type="GO" id="GO:0009073">
    <property type="term" value="P:aromatic amino acid family biosynthetic process"/>
    <property type="evidence" value="ECO:0007669"/>
    <property type="project" value="UniProtKB-KW"/>
</dbReference>
<evidence type="ECO:0000313" key="11">
    <source>
        <dbReference type="EMBL" id="CAB4611140.1"/>
    </source>
</evidence>
<dbReference type="InterPro" id="IPR023000">
    <property type="entry name" value="Shikimate_kinase_CS"/>
</dbReference>
<dbReference type="Gene3D" id="3.40.50.300">
    <property type="entry name" value="P-loop containing nucleotide triphosphate hydrolases"/>
    <property type="match status" value="1"/>
</dbReference>
<evidence type="ECO:0000256" key="5">
    <source>
        <dbReference type="ARBA" id="ARBA00022679"/>
    </source>
</evidence>
<gene>
    <name evidence="11" type="ORF">UFOPK1855_00425</name>
</gene>
<dbReference type="InterPro" id="IPR000623">
    <property type="entry name" value="Shikimate_kinase/TSH1"/>
</dbReference>
<comment type="similarity">
    <text evidence="2">Belongs to the shikimate kinase family.</text>
</comment>
<keyword evidence="5" id="KW-0808">Transferase</keyword>
<evidence type="ECO:0000256" key="10">
    <source>
        <dbReference type="ARBA" id="ARBA00048567"/>
    </source>
</evidence>
<reference evidence="11" key="1">
    <citation type="submission" date="2020-05" db="EMBL/GenBank/DDBJ databases">
        <authorList>
            <person name="Chiriac C."/>
            <person name="Salcher M."/>
            <person name="Ghai R."/>
            <person name="Kavagutti S V."/>
        </authorList>
    </citation>
    <scope>NUCLEOTIDE SEQUENCE</scope>
</reference>
<accession>A0A6J6HDY3</accession>
<dbReference type="PRINTS" id="PR01100">
    <property type="entry name" value="SHIKIMTKNASE"/>
</dbReference>